<dbReference type="InterPro" id="IPR011250">
    <property type="entry name" value="OMP/PagP_B-barrel"/>
</dbReference>
<evidence type="ECO:0000313" key="3">
    <source>
        <dbReference type="Proteomes" id="UP001266357"/>
    </source>
</evidence>
<dbReference type="Proteomes" id="UP001266357">
    <property type="component" value="Unassembled WGS sequence"/>
</dbReference>
<dbReference type="SUPFAM" id="SSF110997">
    <property type="entry name" value="Sporulation related repeat"/>
    <property type="match status" value="1"/>
</dbReference>
<organism evidence="2 3">
    <name type="scientific">Thalassotalea castellviae</name>
    <dbReference type="NCBI Taxonomy" id="3075612"/>
    <lineage>
        <taxon>Bacteria</taxon>
        <taxon>Pseudomonadati</taxon>
        <taxon>Pseudomonadota</taxon>
        <taxon>Gammaproteobacteria</taxon>
        <taxon>Alteromonadales</taxon>
        <taxon>Colwelliaceae</taxon>
        <taxon>Thalassotalea</taxon>
    </lineage>
</organism>
<reference evidence="2 3" key="1">
    <citation type="submission" date="2023-09" db="EMBL/GenBank/DDBJ databases">
        <authorList>
            <person name="Rey-Velasco X."/>
        </authorList>
    </citation>
    <scope>NUCLEOTIDE SEQUENCE [LARGE SCALE GENOMIC DNA]</scope>
    <source>
        <strain evidence="2 3">W431</strain>
    </source>
</reference>
<dbReference type="SUPFAM" id="SSF56925">
    <property type="entry name" value="OMPA-like"/>
    <property type="match status" value="1"/>
</dbReference>
<dbReference type="Gene3D" id="3.30.70.1070">
    <property type="entry name" value="Sporulation related repeat"/>
    <property type="match status" value="1"/>
</dbReference>
<dbReference type="Pfam" id="PF05036">
    <property type="entry name" value="SPOR"/>
    <property type="match status" value="1"/>
</dbReference>
<evidence type="ECO:0000259" key="1">
    <source>
        <dbReference type="PROSITE" id="PS51724"/>
    </source>
</evidence>
<comment type="caution">
    <text evidence="2">The sequence shown here is derived from an EMBL/GenBank/DDBJ whole genome shotgun (WGS) entry which is preliminary data.</text>
</comment>
<protein>
    <submittedName>
        <fullName evidence="2">SPOR domain-containing protein</fullName>
    </submittedName>
</protein>
<dbReference type="Gene3D" id="2.40.160.20">
    <property type="match status" value="1"/>
</dbReference>
<feature type="domain" description="SPOR" evidence="1">
    <location>
        <begin position="218"/>
        <end position="295"/>
    </location>
</feature>
<dbReference type="InterPro" id="IPR007730">
    <property type="entry name" value="SPOR-like_dom"/>
</dbReference>
<name>A0ABU3A244_9GAMM</name>
<dbReference type="EMBL" id="JAVRIF010000006">
    <property type="protein sequence ID" value="MDT0604255.1"/>
    <property type="molecule type" value="Genomic_DNA"/>
</dbReference>
<dbReference type="InterPro" id="IPR036680">
    <property type="entry name" value="SPOR-like_sf"/>
</dbReference>
<dbReference type="PROSITE" id="PS51724">
    <property type="entry name" value="SPOR"/>
    <property type="match status" value="1"/>
</dbReference>
<accession>A0ABU3A244</accession>
<dbReference type="RefSeq" id="WP_311581962.1">
    <property type="nucleotide sequence ID" value="NZ_JAVRIF010000006.1"/>
</dbReference>
<proteinExistence type="predicted"/>
<evidence type="ECO:0000313" key="2">
    <source>
        <dbReference type="EMBL" id="MDT0604255.1"/>
    </source>
</evidence>
<keyword evidence="3" id="KW-1185">Reference proteome</keyword>
<gene>
    <name evidence="2" type="ORF">RM573_11675</name>
</gene>
<sequence>MNKLTIIFIVFVLLPFSILAQDKHKVGAGVNYHLDQENGPGYHIFYQWQFGESFEFETRYFDNNDIMLENNDTNIFANYSQFSLGANFIKRYNSDLSIKAGTGLGFVINSSNEAVIEKQMSPYIMLAATYQLTKNLALEFGQFSHFNSEIIDTNHSLFLSLSYQFGQKYSNYSPEVRTASPAVRTTTTTETPNQVRPSVPAAVVEKTPQMKRQAIKSNVNKPQWYVQFGAFSNISNAQQSLTQLQQLYPNIHFQLVNANHYFRIISHAFETKQRADDFISMLKTDHNLSGYITQLSLANN</sequence>